<organism evidence="2 3">
    <name type="scientific">Marmota monax</name>
    <name type="common">Woodchuck</name>
    <dbReference type="NCBI Taxonomy" id="9995"/>
    <lineage>
        <taxon>Eukaryota</taxon>
        <taxon>Metazoa</taxon>
        <taxon>Chordata</taxon>
        <taxon>Craniata</taxon>
        <taxon>Vertebrata</taxon>
        <taxon>Euteleostomi</taxon>
        <taxon>Mammalia</taxon>
        <taxon>Eutheria</taxon>
        <taxon>Euarchontoglires</taxon>
        <taxon>Glires</taxon>
        <taxon>Rodentia</taxon>
        <taxon>Sciuromorpha</taxon>
        <taxon>Sciuridae</taxon>
        <taxon>Xerinae</taxon>
        <taxon>Marmotini</taxon>
        <taxon>Marmota</taxon>
    </lineage>
</organism>
<sequence>MGPGRSSETAGLGNGVGPETFGFRDPRVQFSGRAHGSTSSRKRYRKGYGHRGGHCYRQTKTSFGPRSVENGKQVLGRINGSPSAPIPGAGCTSSLGRGGTGAGVPPADRKRGRRARGRTASSSQHPPPAWVHRHFCYLRQTGACGILNM</sequence>
<evidence type="ECO:0000313" key="2">
    <source>
        <dbReference type="EMBL" id="VTJ78400.1"/>
    </source>
</evidence>
<dbReference type="AlphaFoldDB" id="A0A5E4CAM2"/>
<dbReference type="Proteomes" id="UP000335636">
    <property type="component" value="Unassembled WGS sequence"/>
</dbReference>
<comment type="caution">
    <text evidence="2">The sequence shown here is derived from an EMBL/GenBank/DDBJ whole genome shotgun (WGS) entry which is preliminary data.</text>
</comment>
<name>A0A5E4CAM2_MARMO</name>
<keyword evidence="3" id="KW-1185">Reference proteome</keyword>
<feature type="compositionally biased region" description="Basic residues" evidence="1">
    <location>
        <begin position="40"/>
        <end position="54"/>
    </location>
</feature>
<feature type="region of interest" description="Disordered" evidence="1">
    <location>
        <begin position="1"/>
        <end position="128"/>
    </location>
</feature>
<protein>
    <submittedName>
        <fullName evidence="2">Uncharacterized protein</fullName>
    </submittedName>
</protein>
<accession>A0A5E4CAM2</accession>
<reference evidence="2" key="1">
    <citation type="submission" date="2019-04" db="EMBL/GenBank/DDBJ databases">
        <authorList>
            <person name="Alioto T."/>
            <person name="Alioto T."/>
        </authorList>
    </citation>
    <scope>NUCLEOTIDE SEQUENCE [LARGE SCALE GENOMIC DNA]</scope>
</reference>
<evidence type="ECO:0000313" key="3">
    <source>
        <dbReference type="Proteomes" id="UP000335636"/>
    </source>
</evidence>
<gene>
    <name evidence="2" type="ORF">MONAX_5E004241</name>
</gene>
<proteinExistence type="predicted"/>
<dbReference type="EMBL" id="CABDUW010001073">
    <property type="protein sequence ID" value="VTJ78400.1"/>
    <property type="molecule type" value="Genomic_DNA"/>
</dbReference>
<evidence type="ECO:0000256" key="1">
    <source>
        <dbReference type="SAM" id="MobiDB-lite"/>
    </source>
</evidence>